<reference evidence="1 2" key="1">
    <citation type="journal article" date="2014" name="J. Infect. Dis.">
        <title>Molecular characterization of a novel botulinum neurotoxin type H gene.</title>
        <authorList>
            <person name="Dover N."/>
            <person name="Barash J.R."/>
            <person name="Hill K.K."/>
            <person name="Xie G."/>
            <person name="Arnon S.S."/>
        </authorList>
    </citation>
    <scope>NUCLEOTIDE SEQUENCE [LARGE SCALE GENOMIC DNA]</scope>
    <source>
        <strain evidence="1 2">IBCA10-7060</strain>
    </source>
</reference>
<evidence type="ECO:0000313" key="1">
    <source>
        <dbReference type="EMBL" id="QRI55425.1"/>
    </source>
</evidence>
<protein>
    <submittedName>
        <fullName evidence="1">Uncharacterized protein</fullName>
    </submittedName>
</protein>
<name>A0ABD7CPT1_CLOBO</name>
<dbReference type="Proteomes" id="UP000663464">
    <property type="component" value="Chromosome"/>
</dbReference>
<sequence>MELTPGQLTIWDMEFKETPKKAMENTACVTELINKITICKNDRTVNPLKPTEEQQKFLDKNKVMENDNLSRIIKYFGGGLGIELTAAEGFKTIYVNVQGEEEFTKEKKLPVLPMDKILLYQKDLQPNEIQEEKLKEIKSKHKALKEIRRKGDENIILELQDKVISINTIGWSLEFNNVQATYLEDEVIEEDIVEDLQSIQKKVKPGDFVKAQHGKELIEGTITHEYGIGNEILNIVFGNKHTAIGRIHVMEIIKSA</sequence>
<dbReference type="EMBL" id="CP069280">
    <property type="protein sequence ID" value="QRI55425.1"/>
    <property type="molecule type" value="Genomic_DNA"/>
</dbReference>
<organism evidence="1 2">
    <name type="scientific">Clostridium botulinum</name>
    <dbReference type="NCBI Taxonomy" id="1491"/>
    <lineage>
        <taxon>Bacteria</taxon>
        <taxon>Bacillati</taxon>
        <taxon>Bacillota</taxon>
        <taxon>Clostridia</taxon>
        <taxon>Eubacteriales</taxon>
        <taxon>Clostridiaceae</taxon>
        <taxon>Clostridium</taxon>
    </lineage>
</organism>
<proteinExistence type="predicted"/>
<dbReference type="AlphaFoldDB" id="A0ABD7CPT1"/>
<gene>
    <name evidence="1" type="ORF">JQS73_12750</name>
</gene>
<accession>A0ABD7CPT1</accession>
<evidence type="ECO:0000313" key="2">
    <source>
        <dbReference type="Proteomes" id="UP000663464"/>
    </source>
</evidence>